<dbReference type="OrthoDB" id="7475999at2"/>
<keyword evidence="2" id="KW-1185">Reference proteome</keyword>
<evidence type="ECO:0000313" key="1">
    <source>
        <dbReference type="EMBL" id="GAD58271.1"/>
    </source>
</evidence>
<dbReference type="InterPro" id="IPR049805">
    <property type="entry name" value="Lasso_benenodin"/>
</dbReference>
<name>A0A8E0KIA8_9CAUL</name>
<organism evidence="1 2">
    <name type="scientific">Brevundimonas abyssalis TAR-001</name>
    <dbReference type="NCBI Taxonomy" id="1391729"/>
    <lineage>
        <taxon>Bacteria</taxon>
        <taxon>Pseudomonadati</taxon>
        <taxon>Pseudomonadota</taxon>
        <taxon>Alphaproteobacteria</taxon>
        <taxon>Caulobacterales</taxon>
        <taxon>Caulobacteraceae</taxon>
        <taxon>Brevundimonas</taxon>
    </lineage>
</organism>
<accession>A0A8E0KIA8</accession>
<proteinExistence type="predicted"/>
<reference evidence="2" key="1">
    <citation type="journal article" date="2013" name="Genome Announc.">
        <title>Draft Genome Sequence of the Dimorphic Prosthecate Bacterium Brevundimonas abyssalis TAR-001T.</title>
        <authorList>
            <person name="Tsubouchi T."/>
            <person name="Nishi S."/>
            <person name="Usui K."/>
            <person name="Shimane Y."/>
            <person name="Takaki Y."/>
            <person name="Maruyama T."/>
            <person name="Hatada Y."/>
        </authorList>
    </citation>
    <scope>NUCLEOTIDE SEQUENCE [LARGE SCALE GENOMIC DNA]</scope>
    <source>
        <strain evidence="2">TAR-001</strain>
    </source>
</reference>
<comment type="caution">
    <text evidence="1">The sequence shown here is derived from an EMBL/GenBank/DDBJ whole genome shotgun (WGS) entry which is preliminary data.</text>
</comment>
<sequence length="46" mass="5048">MQRKGTISDKVIDLGDVIAETKGTTVDDIQDQDNFLQRPEAGLSID</sequence>
<dbReference type="EMBL" id="BATC01000005">
    <property type="protein sequence ID" value="GAD58271.1"/>
    <property type="molecule type" value="Genomic_DNA"/>
</dbReference>
<dbReference type="AlphaFoldDB" id="A0A8E0KIA8"/>
<gene>
    <name evidence="1" type="ORF">MBEBAB_0521</name>
</gene>
<dbReference type="RefSeq" id="WP_021696367.1">
    <property type="nucleotide sequence ID" value="NZ_BATC01000005.1"/>
</dbReference>
<dbReference type="Proteomes" id="UP000016569">
    <property type="component" value="Unassembled WGS sequence"/>
</dbReference>
<evidence type="ECO:0000313" key="2">
    <source>
        <dbReference type="Proteomes" id="UP000016569"/>
    </source>
</evidence>
<protein>
    <submittedName>
        <fullName evidence="1">Uncharacterized protein</fullName>
    </submittedName>
</protein>
<dbReference type="Pfam" id="PF24178">
    <property type="entry name" value="Subterisin"/>
    <property type="match status" value="1"/>
</dbReference>